<sequence>MKKILLGALLAIVIGIVGMFSVGGNVFSQSHYVEIDEKKTLKANQIKELEINGDVVDVHISESKSDEIDIHFYGDVGERLKDQIQFEVEEKASKVEITVDQKNKWFVQIPFIYDEINSERKLDISIPAKLLKTLDVKSDIGNISIEDVQPSTLIARSDTGEIDVQNFAGKGQFTSDIGDISLENISGKVEATTDTGEVELQLMNLSDDIELNSDVGDIKVVVRGEAKNLSLDLNSEIGDVTVAGFDGFQNSSSNSVITNIGAGGPIIKAKTDVGEIEVVKQ</sequence>
<dbReference type="EMBL" id="JAUSTZ010000006">
    <property type="protein sequence ID" value="MDQ0226644.1"/>
    <property type="molecule type" value="Genomic_DNA"/>
</dbReference>
<evidence type="ECO:0000313" key="3">
    <source>
        <dbReference type="Proteomes" id="UP001232245"/>
    </source>
</evidence>
<organism evidence="2 3">
    <name type="scientific">Metabacillus niabensis</name>
    <dbReference type="NCBI Taxonomy" id="324854"/>
    <lineage>
        <taxon>Bacteria</taxon>
        <taxon>Bacillati</taxon>
        <taxon>Bacillota</taxon>
        <taxon>Bacilli</taxon>
        <taxon>Bacillales</taxon>
        <taxon>Bacillaceae</taxon>
        <taxon>Metabacillus</taxon>
    </lineage>
</organism>
<comment type="caution">
    <text evidence="2">The sequence shown here is derived from an EMBL/GenBank/DDBJ whole genome shotgun (WGS) entry which is preliminary data.</text>
</comment>
<protein>
    <submittedName>
        <fullName evidence="2">DUF4097 and DUF4098 domain-containing protein YvlB</fullName>
    </submittedName>
</protein>
<name>A0ABT9Z307_9BACI</name>
<dbReference type="PANTHER" id="PTHR34094:SF1">
    <property type="entry name" value="PROTEIN FAM185A"/>
    <property type="match status" value="1"/>
</dbReference>
<gene>
    <name evidence="2" type="ORF">J2S02_002989</name>
</gene>
<proteinExistence type="predicted"/>
<dbReference type="Proteomes" id="UP001232245">
    <property type="component" value="Unassembled WGS sequence"/>
</dbReference>
<dbReference type="RefSeq" id="WP_174879566.1">
    <property type="nucleotide sequence ID" value="NZ_CADEPK010000031.1"/>
</dbReference>
<dbReference type="Pfam" id="PF13349">
    <property type="entry name" value="DUF4097"/>
    <property type="match status" value="1"/>
</dbReference>
<keyword evidence="3" id="KW-1185">Reference proteome</keyword>
<evidence type="ECO:0000259" key="1">
    <source>
        <dbReference type="Pfam" id="PF13349"/>
    </source>
</evidence>
<dbReference type="InterPro" id="IPR025164">
    <property type="entry name" value="Toastrack_DUF4097"/>
</dbReference>
<evidence type="ECO:0000313" key="2">
    <source>
        <dbReference type="EMBL" id="MDQ0226644.1"/>
    </source>
</evidence>
<feature type="domain" description="DUF4097" evidence="1">
    <location>
        <begin position="46"/>
        <end position="185"/>
    </location>
</feature>
<dbReference type="PANTHER" id="PTHR34094">
    <property type="match status" value="1"/>
</dbReference>
<accession>A0ABT9Z307</accession>
<reference evidence="2 3" key="1">
    <citation type="submission" date="2023-07" db="EMBL/GenBank/DDBJ databases">
        <title>Genomic Encyclopedia of Type Strains, Phase IV (KMG-IV): sequencing the most valuable type-strain genomes for metagenomic binning, comparative biology and taxonomic classification.</title>
        <authorList>
            <person name="Goeker M."/>
        </authorList>
    </citation>
    <scope>NUCLEOTIDE SEQUENCE [LARGE SCALE GENOMIC DNA]</scope>
    <source>
        <strain evidence="2 3">DSM 17723</strain>
    </source>
</reference>